<protein>
    <submittedName>
        <fullName evidence="1">Uncharacterized protein</fullName>
    </submittedName>
</protein>
<organism evidence="1 2">
    <name type="scientific">Yersinia enterocolitica LC20</name>
    <dbReference type="NCBI Taxonomy" id="1443113"/>
    <lineage>
        <taxon>Bacteria</taxon>
        <taxon>Pseudomonadati</taxon>
        <taxon>Pseudomonadota</taxon>
        <taxon>Gammaproteobacteria</taxon>
        <taxon>Enterobacterales</taxon>
        <taxon>Yersiniaceae</taxon>
        <taxon>Yersinia</taxon>
    </lineage>
</organism>
<dbReference type="AlphaFoldDB" id="A0A7U5PGY9"/>
<reference evidence="1 2" key="1">
    <citation type="submission" date="2017-11" db="EMBL/GenBank/DDBJ databases">
        <title>The complete genome sequence and comparative genome analysis of Yersinia enterocolitica strain LC20.</title>
        <authorList>
            <person name="Shi G."/>
            <person name="Su M."/>
            <person name="Liang J."/>
            <person name="Gu W."/>
            <person name="Xiao Y."/>
            <person name="Zhang Z."/>
            <person name="Qiu H."/>
            <person name="Duan R."/>
            <person name="Zhang Z."/>
            <person name="Li Y."/>
            <person name="Zhang X."/>
            <person name="Ling Y."/>
            <person name="Song L."/>
            <person name="Chen M."/>
            <person name="Zhao Y."/>
            <person name="Wu J."/>
            <person name="Jing H."/>
            <person name="Xiao J."/>
            <person name="Wang X."/>
        </authorList>
    </citation>
    <scope>NUCLEOTIDE SEQUENCE [LARGE SCALE GENOMIC DNA]</scope>
    <source>
        <strain evidence="1 2">LC20</strain>
    </source>
</reference>
<name>A0A7U5PGY9_YEREN</name>
<evidence type="ECO:0000313" key="1">
    <source>
        <dbReference type="EMBL" id="ATX62984.1"/>
    </source>
</evidence>
<evidence type="ECO:0000313" key="2">
    <source>
        <dbReference type="Proteomes" id="UP000230961"/>
    </source>
</evidence>
<dbReference type="EMBL" id="CP007448">
    <property type="protein sequence ID" value="ATX62984.1"/>
    <property type="molecule type" value="Genomic_DNA"/>
</dbReference>
<dbReference type="Proteomes" id="UP000230961">
    <property type="component" value="Chromosome"/>
</dbReference>
<gene>
    <name evidence="1" type="ORF">LC20_08970</name>
</gene>
<proteinExistence type="predicted"/>
<sequence>MSQKIKPLTAFCWELIFGLLPNNEASWLRWDHIETVVSFTQRAQFKYETVVSKLVGIPRAFMAICAGGLL</sequence>
<accession>A0A7U5PGY9</accession>
<dbReference type="KEGG" id="yel:LC20_08970"/>